<feature type="compositionally biased region" description="Polar residues" evidence="1">
    <location>
        <begin position="330"/>
        <end position="370"/>
    </location>
</feature>
<evidence type="ECO:0000256" key="1">
    <source>
        <dbReference type="SAM" id="MobiDB-lite"/>
    </source>
</evidence>
<sequence length="406" mass="44876">MDHPPTLSPTGLLAAIIHLNYDYIFLPFKQAGPRRSFKSFTTAVICPLPLLVTPQWLSSVVTRNNYLYFPFVAGTFNVSSSNPLHNFLSLSTPLLGSYLIITQEQLIKVEYRSYSTSIHCTGFNRVQDLAYDIRVTGFSTPSFKIEPGTVCLLRGAFFPTNTNETHKDELFFEASDRLILGPADDFSVDLDNSIGFTGIGRVISVDFKVEECMQYLKSKPTDPDKVTLIVIVQHCDFHPQTKKPRSMTIEYCIPPFKHLGGSPQIVKEGRECQFHGYVKDFNEITFRYVVIVNKVSPTSGHLELTPNRSSGQASKQANSAGRSKAKFSSRAPSTPFKSPMTPSESSPNLPFGPSDTTPSSMASTSGTLVGSQLPDPPATQPPKKRARAPPKRKATKEVVIPNSDEF</sequence>
<dbReference type="InParanoid" id="F4RH23"/>
<dbReference type="RefSeq" id="XP_007408425.1">
    <property type="nucleotide sequence ID" value="XM_007408363.1"/>
</dbReference>
<name>F4RH23_MELLP</name>
<evidence type="ECO:0000313" key="2">
    <source>
        <dbReference type="EMBL" id="EGG08227.1"/>
    </source>
</evidence>
<feature type="compositionally biased region" description="Polar residues" evidence="1">
    <location>
        <begin position="306"/>
        <end position="321"/>
    </location>
</feature>
<dbReference type="EMBL" id="GL883101">
    <property type="protein sequence ID" value="EGG08227.1"/>
    <property type="molecule type" value="Genomic_DNA"/>
</dbReference>
<reference evidence="3" key="1">
    <citation type="journal article" date="2011" name="Proc. Natl. Acad. Sci. U.S.A.">
        <title>Obligate biotrophy features unraveled by the genomic analysis of rust fungi.</title>
        <authorList>
            <person name="Duplessis S."/>
            <person name="Cuomo C.A."/>
            <person name="Lin Y.-C."/>
            <person name="Aerts A."/>
            <person name="Tisserant E."/>
            <person name="Veneault-Fourrey C."/>
            <person name="Joly D.L."/>
            <person name="Hacquard S."/>
            <person name="Amselem J."/>
            <person name="Cantarel B.L."/>
            <person name="Chiu R."/>
            <person name="Coutinho P.M."/>
            <person name="Feau N."/>
            <person name="Field M."/>
            <person name="Frey P."/>
            <person name="Gelhaye E."/>
            <person name="Goldberg J."/>
            <person name="Grabherr M.G."/>
            <person name="Kodira C.D."/>
            <person name="Kohler A."/>
            <person name="Kuees U."/>
            <person name="Lindquist E.A."/>
            <person name="Lucas S.M."/>
            <person name="Mago R."/>
            <person name="Mauceli E."/>
            <person name="Morin E."/>
            <person name="Murat C."/>
            <person name="Pangilinan J.L."/>
            <person name="Park R."/>
            <person name="Pearson M."/>
            <person name="Quesneville H."/>
            <person name="Rouhier N."/>
            <person name="Sakthikumar S."/>
            <person name="Salamov A.A."/>
            <person name="Schmutz J."/>
            <person name="Selles B."/>
            <person name="Shapiro H."/>
            <person name="Tanguay P."/>
            <person name="Tuskan G.A."/>
            <person name="Henrissat B."/>
            <person name="Van de Peer Y."/>
            <person name="Rouze P."/>
            <person name="Ellis J.G."/>
            <person name="Dodds P.N."/>
            <person name="Schein J.E."/>
            <person name="Zhong S."/>
            <person name="Hamelin R.C."/>
            <person name="Grigoriev I.V."/>
            <person name="Szabo L.J."/>
            <person name="Martin F."/>
        </authorList>
    </citation>
    <scope>NUCLEOTIDE SEQUENCE [LARGE SCALE GENOMIC DNA]</scope>
    <source>
        <strain evidence="3">98AG31 / pathotype 3-4-7</strain>
    </source>
</reference>
<organism evidence="3">
    <name type="scientific">Melampsora larici-populina (strain 98AG31 / pathotype 3-4-7)</name>
    <name type="common">Poplar leaf rust fungus</name>
    <dbReference type="NCBI Taxonomy" id="747676"/>
    <lineage>
        <taxon>Eukaryota</taxon>
        <taxon>Fungi</taxon>
        <taxon>Dikarya</taxon>
        <taxon>Basidiomycota</taxon>
        <taxon>Pucciniomycotina</taxon>
        <taxon>Pucciniomycetes</taxon>
        <taxon>Pucciniales</taxon>
        <taxon>Melampsoraceae</taxon>
        <taxon>Melampsora</taxon>
    </lineage>
</organism>
<dbReference type="VEuPathDB" id="FungiDB:MELLADRAFT_85025"/>
<feature type="compositionally biased region" description="Basic residues" evidence="1">
    <location>
        <begin position="382"/>
        <end position="394"/>
    </location>
</feature>
<accession>F4RH23</accession>
<dbReference type="Proteomes" id="UP000001072">
    <property type="component" value="Unassembled WGS sequence"/>
</dbReference>
<gene>
    <name evidence="2" type="ORF">MELLADRAFT_85025</name>
</gene>
<keyword evidence="3" id="KW-1185">Reference proteome</keyword>
<feature type="region of interest" description="Disordered" evidence="1">
    <location>
        <begin position="299"/>
        <end position="406"/>
    </location>
</feature>
<evidence type="ECO:0000313" key="3">
    <source>
        <dbReference type="Proteomes" id="UP000001072"/>
    </source>
</evidence>
<dbReference type="HOGENOM" id="CLU_052203_1_1_1"/>
<dbReference type="GeneID" id="18933695"/>
<dbReference type="KEGG" id="mlr:MELLADRAFT_85025"/>
<proteinExistence type="predicted"/>
<protein>
    <submittedName>
        <fullName evidence="2">Uncharacterized protein</fullName>
    </submittedName>
</protein>
<dbReference type="AlphaFoldDB" id="F4RH23"/>